<dbReference type="InterPro" id="IPR007111">
    <property type="entry name" value="NACHT_NTPase"/>
</dbReference>
<name>A0AAD6X585_9AGAR</name>
<dbReference type="Gene3D" id="3.40.50.300">
    <property type="entry name" value="P-loop containing nucleotide triphosphate hydrolases"/>
    <property type="match status" value="1"/>
</dbReference>
<dbReference type="PROSITE" id="PS50837">
    <property type="entry name" value="NACHT"/>
    <property type="match status" value="1"/>
</dbReference>
<organism evidence="4 5">
    <name type="scientific">Mycena alexandri</name>
    <dbReference type="NCBI Taxonomy" id="1745969"/>
    <lineage>
        <taxon>Eukaryota</taxon>
        <taxon>Fungi</taxon>
        <taxon>Dikarya</taxon>
        <taxon>Basidiomycota</taxon>
        <taxon>Agaricomycotina</taxon>
        <taxon>Agaricomycetes</taxon>
        <taxon>Agaricomycetidae</taxon>
        <taxon>Agaricales</taxon>
        <taxon>Marasmiineae</taxon>
        <taxon>Mycenaceae</taxon>
        <taxon>Mycena</taxon>
    </lineage>
</organism>
<sequence length="344" mass="36581">MSDHSKRQGRDNRKDEGSQSVNARFSRGRKRTPAPSPQPSRGTTPAPSTRRGLSPGATGILPSNPKSAPRGVNEGTVSVRGDTAEGDKSGTAQLMPGRATYNVSVYGGTGGSGGLGGKQGGHGGLGEGAHITFPNSTVTLTDPDAKKLQYIKEKFAGHVAAQFKFLDQSKSLCAPGTRVQIQAEILKWLSPMCSTRKRIFWITGIAGSGKSTLSATLVDNLRKKGTPVAAQFFISRNIPETTNPDKIIPTIAQQLAESSPAVARIIHDTLKDHFPSSWKEQVQALLLAPIQELSRSHNMVVIVIDALDELQDAAKSALEILSSIAGTGCDLPDNVRFLITSRPE</sequence>
<feature type="region of interest" description="Disordered" evidence="2">
    <location>
        <begin position="1"/>
        <end position="94"/>
    </location>
</feature>
<evidence type="ECO:0000259" key="3">
    <source>
        <dbReference type="PROSITE" id="PS50837"/>
    </source>
</evidence>
<dbReference type="Pfam" id="PF24883">
    <property type="entry name" value="NPHP3_N"/>
    <property type="match status" value="1"/>
</dbReference>
<feature type="non-terminal residue" evidence="4">
    <location>
        <position position="1"/>
    </location>
</feature>
<dbReference type="Proteomes" id="UP001218188">
    <property type="component" value="Unassembled WGS sequence"/>
</dbReference>
<evidence type="ECO:0000256" key="1">
    <source>
        <dbReference type="ARBA" id="ARBA00022737"/>
    </source>
</evidence>
<feature type="compositionally biased region" description="Basic and acidic residues" evidence="2">
    <location>
        <begin position="1"/>
        <end position="17"/>
    </location>
</feature>
<dbReference type="PANTHER" id="PTHR10039">
    <property type="entry name" value="AMELOGENIN"/>
    <property type="match status" value="1"/>
</dbReference>
<feature type="domain" description="NACHT" evidence="3">
    <location>
        <begin position="198"/>
        <end position="344"/>
    </location>
</feature>
<gene>
    <name evidence="4" type="ORF">C8F04DRAFT_1036889</name>
</gene>
<keyword evidence="1" id="KW-0677">Repeat</keyword>
<dbReference type="AlphaFoldDB" id="A0AAD6X585"/>
<dbReference type="InterPro" id="IPR027417">
    <property type="entry name" value="P-loop_NTPase"/>
</dbReference>
<comment type="caution">
    <text evidence="4">The sequence shown here is derived from an EMBL/GenBank/DDBJ whole genome shotgun (WGS) entry which is preliminary data.</text>
</comment>
<evidence type="ECO:0000256" key="2">
    <source>
        <dbReference type="SAM" id="MobiDB-lite"/>
    </source>
</evidence>
<proteinExistence type="predicted"/>
<evidence type="ECO:0000313" key="5">
    <source>
        <dbReference type="Proteomes" id="UP001218188"/>
    </source>
</evidence>
<protein>
    <recommendedName>
        <fullName evidence="3">NACHT domain-containing protein</fullName>
    </recommendedName>
</protein>
<accession>A0AAD6X585</accession>
<dbReference type="EMBL" id="JARJCM010000046">
    <property type="protein sequence ID" value="KAJ7035975.1"/>
    <property type="molecule type" value="Genomic_DNA"/>
</dbReference>
<dbReference type="SUPFAM" id="SSF52540">
    <property type="entry name" value="P-loop containing nucleoside triphosphate hydrolases"/>
    <property type="match status" value="1"/>
</dbReference>
<reference evidence="4" key="1">
    <citation type="submission" date="2023-03" db="EMBL/GenBank/DDBJ databases">
        <title>Massive genome expansion in bonnet fungi (Mycena s.s.) driven by repeated elements and novel gene families across ecological guilds.</title>
        <authorList>
            <consortium name="Lawrence Berkeley National Laboratory"/>
            <person name="Harder C.B."/>
            <person name="Miyauchi S."/>
            <person name="Viragh M."/>
            <person name="Kuo A."/>
            <person name="Thoen E."/>
            <person name="Andreopoulos B."/>
            <person name="Lu D."/>
            <person name="Skrede I."/>
            <person name="Drula E."/>
            <person name="Henrissat B."/>
            <person name="Morin E."/>
            <person name="Kohler A."/>
            <person name="Barry K."/>
            <person name="LaButti K."/>
            <person name="Morin E."/>
            <person name="Salamov A."/>
            <person name="Lipzen A."/>
            <person name="Mereny Z."/>
            <person name="Hegedus B."/>
            <person name="Baldrian P."/>
            <person name="Stursova M."/>
            <person name="Weitz H."/>
            <person name="Taylor A."/>
            <person name="Grigoriev I.V."/>
            <person name="Nagy L.G."/>
            <person name="Martin F."/>
            <person name="Kauserud H."/>
        </authorList>
    </citation>
    <scope>NUCLEOTIDE SEQUENCE</scope>
    <source>
        <strain evidence="4">CBHHK200</strain>
    </source>
</reference>
<keyword evidence="5" id="KW-1185">Reference proteome</keyword>
<evidence type="ECO:0000313" key="4">
    <source>
        <dbReference type="EMBL" id="KAJ7035975.1"/>
    </source>
</evidence>
<dbReference type="InterPro" id="IPR056884">
    <property type="entry name" value="NPHP3-like_N"/>
</dbReference>